<dbReference type="SUPFAM" id="SSF101898">
    <property type="entry name" value="NHL repeat"/>
    <property type="match status" value="1"/>
</dbReference>
<gene>
    <name evidence="1" type="ORF">MNBD_ALPHA02-2467</name>
</gene>
<dbReference type="Gene3D" id="2.120.10.30">
    <property type="entry name" value="TolB, C-terminal domain"/>
    <property type="match status" value="1"/>
</dbReference>
<organism evidence="1">
    <name type="scientific">hydrothermal vent metagenome</name>
    <dbReference type="NCBI Taxonomy" id="652676"/>
    <lineage>
        <taxon>unclassified sequences</taxon>
        <taxon>metagenomes</taxon>
        <taxon>ecological metagenomes</taxon>
    </lineage>
</organism>
<dbReference type="GO" id="GO:0005783">
    <property type="term" value="C:endoplasmic reticulum"/>
    <property type="evidence" value="ECO:0007669"/>
    <property type="project" value="TreeGrafter"/>
</dbReference>
<sequence length="314" mass="33777">MSAASNKVYGFLISAICVILQIHLVQANDTIDIPGDNFFPEGIASDGNGGIYIGSLTTRKILHINLKTHKTFVFADTSIPGLLSVFGLLVDKEKGLLYVCSTDAGVAKLDEDKVTSLFAFNLKDPSHYARYPLPGGGFCNDMASGPDGSIYVTDTSNPRILILRPGATDLDIWIEDKIFDGKGINLNGLTWSGNKLFVVKSNSGELFQISQKETTQRLTITKIKTSRPLQFPDGVELMSKDKILVVEGSGNLIEISIAGNTGNIVLISKGLDVPTTAEIIDGKAIVVQAQLDHLFDPEKAGPPSPFALKIISLK</sequence>
<evidence type="ECO:0008006" key="2">
    <source>
        <dbReference type="Google" id="ProtNLM"/>
    </source>
</evidence>
<proteinExistence type="predicted"/>
<name>A0A3B0RPZ6_9ZZZZ</name>
<dbReference type="PANTHER" id="PTHR31460">
    <property type="match status" value="1"/>
</dbReference>
<accession>A0A3B0RPZ6</accession>
<dbReference type="EMBL" id="UOED01000011">
    <property type="protein sequence ID" value="VAV86583.1"/>
    <property type="molecule type" value="Genomic_DNA"/>
</dbReference>
<dbReference type="InterPro" id="IPR011042">
    <property type="entry name" value="6-blade_b-propeller_TolB-like"/>
</dbReference>
<dbReference type="PANTHER" id="PTHR31460:SF3">
    <property type="entry name" value="MESOCENTIN"/>
    <property type="match status" value="1"/>
</dbReference>
<dbReference type="InterPro" id="IPR053224">
    <property type="entry name" value="Sensory_adhesion_molecule"/>
</dbReference>
<dbReference type="AlphaFoldDB" id="A0A3B0RPZ6"/>
<protein>
    <recommendedName>
        <fullName evidence="2">SMP-30/Gluconolactonase/LRE-like region domain-containing protein</fullName>
    </recommendedName>
</protein>
<evidence type="ECO:0000313" key="1">
    <source>
        <dbReference type="EMBL" id="VAV86583.1"/>
    </source>
</evidence>
<reference evidence="1" key="1">
    <citation type="submission" date="2018-06" db="EMBL/GenBank/DDBJ databases">
        <authorList>
            <person name="Zhirakovskaya E."/>
        </authorList>
    </citation>
    <scope>NUCLEOTIDE SEQUENCE</scope>
</reference>